<accession>A0A811VFQ4</accession>
<proteinExistence type="predicted"/>
<reference evidence="2" key="1">
    <citation type="submission" date="2020-11" db="EMBL/GenBank/DDBJ databases">
        <authorList>
            <person name="Whitehead M."/>
        </authorList>
    </citation>
    <scope>NUCLEOTIDE SEQUENCE</scope>
    <source>
        <strain evidence="2">EGII</strain>
    </source>
</reference>
<organism evidence="2 3">
    <name type="scientific">Ceratitis capitata</name>
    <name type="common">Mediterranean fruit fly</name>
    <name type="synonym">Tephritis capitata</name>
    <dbReference type="NCBI Taxonomy" id="7213"/>
    <lineage>
        <taxon>Eukaryota</taxon>
        <taxon>Metazoa</taxon>
        <taxon>Ecdysozoa</taxon>
        <taxon>Arthropoda</taxon>
        <taxon>Hexapoda</taxon>
        <taxon>Insecta</taxon>
        <taxon>Pterygota</taxon>
        <taxon>Neoptera</taxon>
        <taxon>Endopterygota</taxon>
        <taxon>Diptera</taxon>
        <taxon>Brachycera</taxon>
        <taxon>Muscomorpha</taxon>
        <taxon>Tephritoidea</taxon>
        <taxon>Tephritidae</taxon>
        <taxon>Ceratitis</taxon>
        <taxon>Ceratitis</taxon>
    </lineage>
</organism>
<dbReference type="EMBL" id="CAJHJT010000056">
    <property type="protein sequence ID" value="CAD7015148.1"/>
    <property type="molecule type" value="Genomic_DNA"/>
</dbReference>
<evidence type="ECO:0000313" key="2">
    <source>
        <dbReference type="EMBL" id="CAD7015148.1"/>
    </source>
</evidence>
<protein>
    <submittedName>
        <fullName evidence="2">(Mediterranean fruit fly) hypothetical protein</fullName>
    </submittedName>
</protein>
<dbReference type="AlphaFoldDB" id="A0A811VFQ4"/>
<feature type="region of interest" description="Disordered" evidence="1">
    <location>
        <begin position="28"/>
        <end position="59"/>
    </location>
</feature>
<evidence type="ECO:0000313" key="3">
    <source>
        <dbReference type="Proteomes" id="UP000606786"/>
    </source>
</evidence>
<comment type="caution">
    <text evidence="2">The sequence shown here is derived from an EMBL/GenBank/DDBJ whole genome shotgun (WGS) entry which is preliminary data.</text>
</comment>
<dbReference type="Proteomes" id="UP000606786">
    <property type="component" value="Unassembled WGS sequence"/>
</dbReference>
<gene>
    <name evidence="2" type="ORF">CCAP1982_LOCUS23097</name>
</gene>
<feature type="compositionally biased region" description="Acidic residues" evidence="1">
    <location>
        <begin position="33"/>
        <end position="46"/>
    </location>
</feature>
<feature type="non-terminal residue" evidence="2">
    <location>
        <position position="1"/>
    </location>
</feature>
<evidence type="ECO:0000256" key="1">
    <source>
        <dbReference type="SAM" id="MobiDB-lite"/>
    </source>
</evidence>
<name>A0A811VFQ4_CERCA</name>
<keyword evidence="3" id="KW-1185">Reference proteome</keyword>
<sequence>EVLCSAVTIVRGRNTVASVEPNNKRRCCTISNNDDDVGDDDDDDYEFVAPAKEKKRYKQ</sequence>